<name>A0A4R2R811_9RHOB</name>
<comment type="caution">
    <text evidence="2">The sequence shown here is derived from an EMBL/GenBank/DDBJ whole genome shotgun (WGS) entry which is preliminary data.</text>
</comment>
<dbReference type="EMBL" id="SLXU01000017">
    <property type="protein sequence ID" value="TCP58763.1"/>
    <property type="molecule type" value="Genomic_DNA"/>
</dbReference>
<dbReference type="PANTHER" id="PTHR12526:SF635">
    <property type="entry name" value="GLYCOSYL TRANSFERASE GROUP 1"/>
    <property type="match status" value="1"/>
</dbReference>
<dbReference type="InterPro" id="IPR028098">
    <property type="entry name" value="Glyco_trans_4-like_N"/>
</dbReference>
<dbReference type="GO" id="GO:0016757">
    <property type="term" value="F:glycosyltransferase activity"/>
    <property type="evidence" value="ECO:0007669"/>
    <property type="project" value="UniProtKB-ARBA"/>
</dbReference>
<accession>A0A4R2R811</accession>
<dbReference type="Pfam" id="PF13439">
    <property type="entry name" value="Glyco_transf_4"/>
    <property type="match status" value="1"/>
</dbReference>
<feature type="domain" description="Glycosyltransferase subfamily 4-like N-terminal" evidence="1">
    <location>
        <begin position="14"/>
        <end position="226"/>
    </location>
</feature>
<dbReference type="OrthoDB" id="9790710at2"/>
<reference evidence="2 3" key="1">
    <citation type="submission" date="2019-03" db="EMBL/GenBank/DDBJ databases">
        <title>Genomic Encyclopedia of Type Strains, Phase IV (KMG-IV): sequencing the most valuable type-strain genomes for metagenomic binning, comparative biology and taxonomic classification.</title>
        <authorList>
            <person name="Goeker M."/>
        </authorList>
    </citation>
    <scope>NUCLEOTIDE SEQUENCE [LARGE SCALE GENOMIC DNA]</scope>
    <source>
        <strain evidence="2 3">DSM 24766</strain>
    </source>
</reference>
<dbReference type="RefSeq" id="WP_132952713.1">
    <property type="nucleotide sequence ID" value="NZ_SLXU01000017.1"/>
</dbReference>
<evidence type="ECO:0000313" key="2">
    <source>
        <dbReference type="EMBL" id="TCP58763.1"/>
    </source>
</evidence>
<gene>
    <name evidence="2" type="ORF">EV663_11729</name>
</gene>
<dbReference type="Pfam" id="PF13692">
    <property type="entry name" value="Glyco_trans_1_4"/>
    <property type="match status" value="1"/>
</dbReference>
<dbReference type="AlphaFoldDB" id="A0A4R2R811"/>
<organism evidence="2 3">
    <name type="scientific">Rhodovulum bhavnagarense</name>
    <dbReference type="NCBI Taxonomy" id="992286"/>
    <lineage>
        <taxon>Bacteria</taxon>
        <taxon>Pseudomonadati</taxon>
        <taxon>Pseudomonadota</taxon>
        <taxon>Alphaproteobacteria</taxon>
        <taxon>Rhodobacterales</taxon>
        <taxon>Paracoccaceae</taxon>
        <taxon>Rhodovulum</taxon>
    </lineage>
</organism>
<dbReference type="Gene3D" id="3.40.50.2000">
    <property type="entry name" value="Glycogen Phosphorylase B"/>
    <property type="match status" value="2"/>
</dbReference>
<dbReference type="PANTHER" id="PTHR12526">
    <property type="entry name" value="GLYCOSYLTRANSFERASE"/>
    <property type="match status" value="1"/>
</dbReference>
<dbReference type="SUPFAM" id="SSF53756">
    <property type="entry name" value="UDP-Glycosyltransferase/glycogen phosphorylase"/>
    <property type="match status" value="1"/>
</dbReference>
<evidence type="ECO:0000313" key="3">
    <source>
        <dbReference type="Proteomes" id="UP000295050"/>
    </source>
</evidence>
<proteinExistence type="predicted"/>
<dbReference type="Proteomes" id="UP000295050">
    <property type="component" value="Unassembled WGS sequence"/>
</dbReference>
<keyword evidence="3" id="KW-1185">Reference proteome</keyword>
<evidence type="ECO:0000259" key="1">
    <source>
        <dbReference type="Pfam" id="PF13439"/>
    </source>
</evidence>
<keyword evidence="2" id="KW-0808">Transferase</keyword>
<protein>
    <submittedName>
        <fullName evidence="2">Glycosyltransferase involved in cell wall biosynthesis</fullName>
    </submittedName>
</protein>
<sequence length="433" mass="47551">MTSVILISRSDIGGGAAIAAYRLHRALRDYGIESQLAVAQRKSSDPKVVVARSPHLGTGIIERLQAKKYTLERRLTARSVSRELAYFSDDRVPGPNLLNRLPEADVLNLHWVSHFLDYRRFFRGISNSQPLVWTLHDMAPMTGGCHYAMSCDRFSERCGACPLLGSTNPRDLTRRIHSRKAAALSRLVPETTRIVAPSHWLADQARKSSLLGRFDVEVVPNGLDIETFAPRDKAVARSVLGLPQDGRIVLFAANSVGDYRKGMDLLLASLNGLDLDQSVTLAAIGSGGLHMPFGSVSLGRVENPRLMSFIYSAADAFVLPTRADNLPNVLVEAMACAVPCVSFRVGGVPDVVRHKQTGLLAEPANAISLREHISNLLRDDVKRAQMGRQGREVVLQEYADTVVARKYAEIYEQLVEARRRHAGSIGQQVSSLS</sequence>